<proteinExistence type="predicted"/>
<sequence length="87" mass="10276">KSYLELKEQDNEFDIESIIVFNQLKLDFKVGVCDKTLYHLNRKNPSIKNEETFNHIKEEVHDTISNYTSVSSIYNNGEDIEKYKESD</sequence>
<evidence type="ECO:0000313" key="1">
    <source>
        <dbReference type="EMBL" id="CAG8796163.1"/>
    </source>
</evidence>
<comment type="caution">
    <text evidence="1">The sequence shown here is derived from an EMBL/GenBank/DDBJ whole genome shotgun (WGS) entry which is preliminary data.</text>
</comment>
<gene>
    <name evidence="1" type="ORF">SPELUC_LOCUS17646</name>
</gene>
<feature type="non-terminal residue" evidence="1">
    <location>
        <position position="1"/>
    </location>
</feature>
<reference evidence="1" key="1">
    <citation type="submission" date="2021-06" db="EMBL/GenBank/DDBJ databases">
        <authorList>
            <person name="Kallberg Y."/>
            <person name="Tangrot J."/>
            <person name="Rosling A."/>
        </authorList>
    </citation>
    <scope>NUCLEOTIDE SEQUENCE</scope>
    <source>
        <strain evidence="1">28 12/20/2015</strain>
    </source>
</reference>
<keyword evidence="2" id="KW-1185">Reference proteome</keyword>
<protein>
    <submittedName>
        <fullName evidence="1">14302_t:CDS:1</fullName>
    </submittedName>
</protein>
<evidence type="ECO:0000313" key="2">
    <source>
        <dbReference type="Proteomes" id="UP000789366"/>
    </source>
</evidence>
<feature type="non-terminal residue" evidence="1">
    <location>
        <position position="87"/>
    </location>
</feature>
<name>A0ACA9RJT3_9GLOM</name>
<organism evidence="1 2">
    <name type="scientific">Cetraspora pellucida</name>
    <dbReference type="NCBI Taxonomy" id="1433469"/>
    <lineage>
        <taxon>Eukaryota</taxon>
        <taxon>Fungi</taxon>
        <taxon>Fungi incertae sedis</taxon>
        <taxon>Mucoromycota</taxon>
        <taxon>Glomeromycotina</taxon>
        <taxon>Glomeromycetes</taxon>
        <taxon>Diversisporales</taxon>
        <taxon>Gigasporaceae</taxon>
        <taxon>Cetraspora</taxon>
    </lineage>
</organism>
<dbReference type="EMBL" id="CAJVPW010074441">
    <property type="protein sequence ID" value="CAG8796163.1"/>
    <property type="molecule type" value="Genomic_DNA"/>
</dbReference>
<dbReference type="Proteomes" id="UP000789366">
    <property type="component" value="Unassembled WGS sequence"/>
</dbReference>
<accession>A0ACA9RJT3</accession>